<name>K2RX59_MACPH</name>
<dbReference type="InParanoid" id="K2RX59"/>
<dbReference type="HOGENOM" id="CLU_2004357_0_0_1"/>
<comment type="caution">
    <text evidence="1">The sequence shown here is derived from an EMBL/GenBank/DDBJ whole genome shotgun (WGS) entry which is preliminary data.</text>
</comment>
<protein>
    <submittedName>
        <fullName evidence="1">Uncharacterized protein</fullName>
    </submittedName>
</protein>
<reference evidence="1 2" key="1">
    <citation type="journal article" date="2012" name="BMC Genomics">
        <title>Tools to kill: Genome of one of the most destructive plant pathogenic fungi Macrophomina phaseolina.</title>
        <authorList>
            <person name="Islam M.S."/>
            <person name="Haque M.S."/>
            <person name="Islam M.M."/>
            <person name="Emdad E.M."/>
            <person name="Halim A."/>
            <person name="Hossen Q.M.M."/>
            <person name="Hossain M.Z."/>
            <person name="Ahmed B."/>
            <person name="Rahim S."/>
            <person name="Rahman M.S."/>
            <person name="Alam M.M."/>
            <person name="Hou S."/>
            <person name="Wan X."/>
            <person name="Saito J.A."/>
            <person name="Alam M."/>
        </authorList>
    </citation>
    <scope>NUCLEOTIDE SEQUENCE [LARGE SCALE GENOMIC DNA]</scope>
    <source>
        <strain evidence="1 2">MS6</strain>
    </source>
</reference>
<dbReference type="Proteomes" id="UP000007129">
    <property type="component" value="Unassembled WGS sequence"/>
</dbReference>
<proteinExistence type="predicted"/>
<dbReference type="AlphaFoldDB" id="K2RX59"/>
<gene>
    <name evidence="1" type="ORF">MPH_05383</name>
</gene>
<sequence>MSWLIRETAVRTLLWTASKRSMAAMRRATNACISRSRVAKSYSLTEEAARAAASHANVSPSIEVDIVTWFEVEKMEINKTGRMNERRVVQMRFPCCCRYECQLRDAGVVVVGEQEQARKDARSN</sequence>
<accession>K2RX59</accession>
<organism evidence="1 2">
    <name type="scientific">Macrophomina phaseolina (strain MS6)</name>
    <name type="common">Charcoal rot fungus</name>
    <dbReference type="NCBI Taxonomy" id="1126212"/>
    <lineage>
        <taxon>Eukaryota</taxon>
        <taxon>Fungi</taxon>
        <taxon>Dikarya</taxon>
        <taxon>Ascomycota</taxon>
        <taxon>Pezizomycotina</taxon>
        <taxon>Dothideomycetes</taxon>
        <taxon>Dothideomycetes incertae sedis</taxon>
        <taxon>Botryosphaeriales</taxon>
        <taxon>Botryosphaeriaceae</taxon>
        <taxon>Macrophomina</taxon>
    </lineage>
</organism>
<evidence type="ECO:0000313" key="1">
    <source>
        <dbReference type="EMBL" id="EKG17317.1"/>
    </source>
</evidence>
<dbReference type="VEuPathDB" id="FungiDB:MPH_05383"/>
<evidence type="ECO:0000313" key="2">
    <source>
        <dbReference type="Proteomes" id="UP000007129"/>
    </source>
</evidence>
<dbReference type="EMBL" id="AHHD01000249">
    <property type="protein sequence ID" value="EKG17317.1"/>
    <property type="molecule type" value="Genomic_DNA"/>
</dbReference>